<dbReference type="SMART" id="SM00382">
    <property type="entry name" value="AAA"/>
    <property type="match status" value="1"/>
</dbReference>
<dbReference type="CDD" id="cd03255">
    <property type="entry name" value="ABC_MJ0796_LolCDE_FtsE"/>
    <property type="match status" value="1"/>
</dbReference>
<keyword evidence="1" id="KW-0813">Transport</keyword>
<dbReference type="InterPro" id="IPR003593">
    <property type="entry name" value="AAA+_ATPase"/>
</dbReference>
<reference evidence="3 4" key="1">
    <citation type="submission" date="2021-06" db="EMBL/GenBank/DDBJ databases">
        <title>Gemonas diversity in paddy soil.</title>
        <authorList>
            <person name="Liu G."/>
        </authorList>
    </citation>
    <scope>NUCLEOTIDE SEQUENCE [LARGE SCALE GENOMIC DNA]</scope>
    <source>
        <strain evidence="3 4">RG10</strain>
    </source>
</reference>
<dbReference type="InterPro" id="IPR017911">
    <property type="entry name" value="MacB-like_ATP-bd"/>
</dbReference>
<dbReference type="InterPro" id="IPR015854">
    <property type="entry name" value="ABC_transpr_LolD-like"/>
</dbReference>
<keyword evidence="3" id="KW-0067">ATP-binding</keyword>
<dbReference type="Proteomes" id="UP000683557">
    <property type="component" value="Chromosome"/>
</dbReference>
<organism evidence="3 4">
    <name type="scientific">Geomonas oryzisoli</name>
    <dbReference type="NCBI Taxonomy" id="2847992"/>
    <lineage>
        <taxon>Bacteria</taxon>
        <taxon>Pseudomonadati</taxon>
        <taxon>Thermodesulfobacteriota</taxon>
        <taxon>Desulfuromonadia</taxon>
        <taxon>Geobacterales</taxon>
        <taxon>Geobacteraceae</taxon>
        <taxon>Geomonas</taxon>
    </lineage>
</organism>
<keyword evidence="3" id="KW-0547">Nucleotide-binding</keyword>
<feature type="domain" description="ABC transporter" evidence="2">
    <location>
        <begin position="4"/>
        <end position="226"/>
    </location>
</feature>
<evidence type="ECO:0000259" key="2">
    <source>
        <dbReference type="PROSITE" id="PS50893"/>
    </source>
</evidence>
<dbReference type="PANTHER" id="PTHR24220">
    <property type="entry name" value="IMPORT ATP-BINDING PROTEIN"/>
    <property type="match status" value="1"/>
</dbReference>
<dbReference type="PROSITE" id="PS50893">
    <property type="entry name" value="ABC_TRANSPORTER_2"/>
    <property type="match status" value="1"/>
</dbReference>
<sequence>MTILQALDVTKNYRIGSRDITVLDRVSLTVSEGEFLVVKGESGSGKSTLLTLLSGLDRPDQGRVFIEGRDITDLAEDALAPLRNSTFGFVFQSFHLVPSLTALENVTFPAELRGDRDARTKAEALLERVGLAHRMTSFPHQLSGGEKQRCAICRALINEPRIIFADEPTGNLDSVNGSAILQLLLDLQRERGTTLLLVTHSPEIAQSADRVVTLKDGRVVADPAHG</sequence>
<protein>
    <submittedName>
        <fullName evidence="3">ABC transporter ATP-binding protein</fullName>
    </submittedName>
</protein>
<proteinExistence type="predicted"/>
<accession>A0ABX8JDZ9</accession>
<gene>
    <name evidence="3" type="ORF">KP004_09545</name>
</gene>
<dbReference type="Pfam" id="PF00005">
    <property type="entry name" value="ABC_tran"/>
    <property type="match status" value="1"/>
</dbReference>
<name>A0ABX8JDZ9_9BACT</name>
<evidence type="ECO:0000313" key="4">
    <source>
        <dbReference type="Proteomes" id="UP000683557"/>
    </source>
</evidence>
<dbReference type="InterPro" id="IPR003439">
    <property type="entry name" value="ABC_transporter-like_ATP-bd"/>
</dbReference>
<evidence type="ECO:0000256" key="1">
    <source>
        <dbReference type="ARBA" id="ARBA00022448"/>
    </source>
</evidence>
<keyword evidence="4" id="KW-1185">Reference proteome</keyword>
<evidence type="ECO:0000313" key="3">
    <source>
        <dbReference type="EMBL" id="QWV95392.1"/>
    </source>
</evidence>
<dbReference type="EMBL" id="CP076723">
    <property type="protein sequence ID" value="QWV95392.1"/>
    <property type="molecule type" value="Genomic_DNA"/>
</dbReference>
<dbReference type="GO" id="GO:0005524">
    <property type="term" value="F:ATP binding"/>
    <property type="evidence" value="ECO:0007669"/>
    <property type="project" value="UniProtKB-KW"/>
</dbReference>
<dbReference type="RefSeq" id="WP_216802083.1">
    <property type="nucleotide sequence ID" value="NZ_CP076723.1"/>
</dbReference>